<dbReference type="SUPFAM" id="SSF47413">
    <property type="entry name" value="lambda repressor-like DNA-binding domains"/>
    <property type="match status" value="1"/>
</dbReference>
<dbReference type="Pfam" id="PF01381">
    <property type="entry name" value="HTH_3"/>
    <property type="match status" value="1"/>
</dbReference>
<evidence type="ECO:0000313" key="3">
    <source>
        <dbReference type="EMBL" id="MEF2965089.1"/>
    </source>
</evidence>
<proteinExistence type="predicted"/>
<dbReference type="RefSeq" id="WP_331845331.1">
    <property type="nucleotide sequence ID" value="NZ_JAZHPZ010000002.1"/>
</dbReference>
<evidence type="ECO:0000259" key="2">
    <source>
        <dbReference type="PROSITE" id="PS50943"/>
    </source>
</evidence>
<keyword evidence="1" id="KW-0238">DNA-binding</keyword>
<reference evidence="3 4" key="1">
    <citation type="submission" date="2024-02" db="EMBL/GenBank/DDBJ databases">
        <title>A nitrogen-fixing paenibacillus bacterium.</title>
        <authorList>
            <person name="Zhang W.L."/>
            <person name="Chen S.F."/>
        </authorList>
    </citation>
    <scope>NUCLEOTIDE SEQUENCE [LARGE SCALE GENOMIC DNA]</scope>
    <source>
        <strain evidence="3 4">M1</strain>
    </source>
</reference>
<gene>
    <name evidence="3" type="ORF">V3851_04530</name>
</gene>
<accession>A0ABU7VMU7</accession>
<keyword evidence="4" id="KW-1185">Reference proteome</keyword>
<sequence>MKDIFFAENLKRFREAKGLTKEELGSRIGVTGATVGLWESKKNEPRMGKVQLIAGVLDVGVDDLLFSEPPTEQGKLPNMDELSEIKKRGIKAILEMSDDDLELIVQLMEKNLK</sequence>
<name>A0ABU7VMU7_9BACL</name>
<protein>
    <submittedName>
        <fullName evidence="3">Helix-turn-helix transcriptional regulator</fullName>
    </submittedName>
</protein>
<dbReference type="PANTHER" id="PTHR46558">
    <property type="entry name" value="TRACRIPTIONAL REGULATORY PROTEIN-RELATED-RELATED"/>
    <property type="match status" value="1"/>
</dbReference>
<dbReference type="PANTHER" id="PTHR46558:SF11">
    <property type="entry name" value="HTH-TYPE TRANSCRIPTIONAL REGULATOR XRE"/>
    <property type="match status" value="1"/>
</dbReference>
<comment type="caution">
    <text evidence="3">The sequence shown here is derived from an EMBL/GenBank/DDBJ whole genome shotgun (WGS) entry which is preliminary data.</text>
</comment>
<evidence type="ECO:0000256" key="1">
    <source>
        <dbReference type="ARBA" id="ARBA00023125"/>
    </source>
</evidence>
<dbReference type="CDD" id="cd00093">
    <property type="entry name" value="HTH_XRE"/>
    <property type="match status" value="1"/>
</dbReference>
<evidence type="ECO:0000313" key="4">
    <source>
        <dbReference type="Proteomes" id="UP001306950"/>
    </source>
</evidence>
<dbReference type="InterPro" id="IPR010982">
    <property type="entry name" value="Lambda_DNA-bd_dom_sf"/>
</dbReference>
<organism evidence="3 4">
    <name type="scientific">Paenibacillus haidiansis</name>
    <dbReference type="NCBI Taxonomy" id="1574488"/>
    <lineage>
        <taxon>Bacteria</taxon>
        <taxon>Bacillati</taxon>
        <taxon>Bacillota</taxon>
        <taxon>Bacilli</taxon>
        <taxon>Bacillales</taxon>
        <taxon>Paenibacillaceae</taxon>
        <taxon>Paenibacillus</taxon>
    </lineage>
</organism>
<dbReference type="SMART" id="SM00530">
    <property type="entry name" value="HTH_XRE"/>
    <property type="match status" value="1"/>
</dbReference>
<dbReference type="Proteomes" id="UP001306950">
    <property type="component" value="Unassembled WGS sequence"/>
</dbReference>
<dbReference type="InterPro" id="IPR001387">
    <property type="entry name" value="Cro/C1-type_HTH"/>
</dbReference>
<dbReference type="PROSITE" id="PS50943">
    <property type="entry name" value="HTH_CROC1"/>
    <property type="match status" value="1"/>
</dbReference>
<dbReference type="Gene3D" id="1.10.260.40">
    <property type="entry name" value="lambda repressor-like DNA-binding domains"/>
    <property type="match status" value="1"/>
</dbReference>
<dbReference type="EMBL" id="JAZHPZ010000002">
    <property type="protein sequence ID" value="MEF2965089.1"/>
    <property type="molecule type" value="Genomic_DNA"/>
</dbReference>
<feature type="domain" description="HTH cro/C1-type" evidence="2">
    <location>
        <begin position="10"/>
        <end position="64"/>
    </location>
</feature>